<dbReference type="EMBL" id="WTVH01000018">
    <property type="protein sequence ID" value="NMF93795.1"/>
    <property type="molecule type" value="Genomic_DNA"/>
</dbReference>
<evidence type="ECO:0000259" key="1">
    <source>
        <dbReference type="Pfam" id="PF12697"/>
    </source>
</evidence>
<keyword evidence="2" id="KW-0378">Hydrolase</keyword>
<gene>
    <name evidence="2" type="ORF">GO608_10705</name>
</gene>
<evidence type="ECO:0000313" key="3">
    <source>
        <dbReference type="Proteomes" id="UP000601990"/>
    </source>
</evidence>
<dbReference type="InterPro" id="IPR017531">
    <property type="entry name" value="Hydrolase-1_PEP"/>
</dbReference>
<dbReference type="NCBIfam" id="TIGR03100">
    <property type="entry name" value="hydr1_PEP"/>
    <property type="match status" value="1"/>
</dbReference>
<proteinExistence type="predicted"/>
<comment type="caution">
    <text evidence="2">The sequence shown here is derived from an EMBL/GenBank/DDBJ whole genome shotgun (WGS) entry which is preliminary data.</text>
</comment>
<dbReference type="Proteomes" id="UP000601990">
    <property type="component" value="Unassembled WGS sequence"/>
</dbReference>
<sequence>MKYSEDAVVFDCASETLIGVIALPERPSRVGVLIVVGGPQYRAGSHRQFVLLSRFLAERGVVCMRFDYRGMGDSTGAACDFRDVDGDIAAAVDQLFALAPTLDGVVLWGLCDGASASCFYAPKDSRVVGAVLVNPWVRTEAGEAQTYLKHYYRQRLADPRFWKKLVGGRVSLRASVASLLSMAGRARSGSGAPRAKSASAAALDLPDRMSASLEKSKVPFAVVLSGNDYVAKEFELETRKRPGWRTLLSDRRAAVVAFPSADHTFSSEEKREAVALATWNWLVRRNLSRVPTEMAG</sequence>
<dbReference type="SUPFAM" id="SSF53474">
    <property type="entry name" value="alpha/beta-Hydrolases"/>
    <property type="match status" value="1"/>
</dbReference>
<organism evidence="2 3">
    <name type="scientific">Aromatoleum buckelii</name>
    <dbReference type="NCBI Taxonomy" id="200254"/>
    <lineage>
        <taxon>Bacteria</taxon>
        <taxon>Pseudomonadati</taxon>
        <taxon>Pseudomonadota</taxon>
        <taxon>Betaproteobacteria</taxon>
        <taxon>Rhodocyclales</taxon>
        <taxon>Rhodocyclaceae</taxon>
        <taxon>Aromatoleum</taxon>
    </lineage>
</organism>
<name>A0ABX1N3F6_9RHOO</name>
<dbReference type="InterPro" id="IPR029058">
    <property type="entry name" value="AB_hydrolase_fold"/>
</dbReference>
<dbReference type="Pfam" id="PF12697">
    <property type="entry name" value="Abhydrolase_6"/>
    <property type="match status" value="1"/>
</dbReference>
<dbReference type="GO" id="GO:0016787">
    <property type="term" value="F:hydrolase activity"/>
    <property type="evidence" value="ECO:0007669"/>
    <property type="project" value="UniProtKB-KW"/>
</dbReference>
<feature type="domain" description="AB hydrolase-1" evidence="1">
    <location>
        <begin position="46"/>
        <end position="275"/>
    </location>
</feature>
<dbReference type="InterPro" id="IPR000073">
    <property type="entry name" value="AB_hydrolase_1"/>
</dbReference>
<protein>
    <submittedName>
        <fullName evidence="2">Hydrolase 1, exosortase A system-associated</fullName>
    </submittedName>
</protein>
<keyword evidence="3" id="KW-1185">Reference proteome</keyword>
<accession>A0ABX1N3F6</accession>
<reference evidence="2" key="1">
    <citation type="submission" date="2019-12" db="EMBL/GenBank/DDBJ databases">
        <title>Comparative genomics gives insights into the taxonomy of the Azoarcus-Aromatoleum group and reveals separate origins of nif in the plant-associated Azoarcus and non-plant-associated Aromatoleum sub-groups.</title>
        <authorList>
            <person name="Lafos M."/>
            <person name="Maluk M."/>
            <person name="Batista M."/>
            <person name="Junghare M."/>
            <person name="Carmona M."/>
            <person name="Faoro H."/>
            <person name="Cruz L.M."/>
            <person name="Battistoni F."/>
            <person name="De Souza E."/>
            <person name="Pedrosa F."/>
            <person name="Chen W.-M."/>
            <person name="Poole P.S."/>
            <person name="Dixon R.A."/>
            <person name="James E.K."/>
        </authorList>
    </citation>
    <scope>NUCLEOTIDE SEQUENCE</scope>
    <source>
        <strain evidence="2">U120</strain>
    </source>
</reference>
<evidence type="ECO:0000313" key="2">
    <source>
        <dbReference type="EMBL" id="NMF93795.1"/>
    </source>
</evidence>
<dbReference type="Gene3D" id="3.40.50.1820">
    <property type="entry name" value="alpha/beta hydrolase"/>
    <property type="match status" value="1"/>
</dbReference>